<name>A0A4P7D678_9BURK</name>
<dbReference type="OrthoDB" id="327703at2"/>
<dbReference type="KEGG" id="ppai:E1956_33980"/>
<dbReference type="PANTHER" id="PTHR33337:SF40">
    <property type="entry name" value="CENP-V_GFA DOMAIN-CONTAINING PROTEIN-RELATED"/>
    <property type="match status" value="1"/>
</dbReference>
<keyword evidence="2" id="KW-0479">Metal-binding</keyword>
<gene>
    <name evidence="6" type="ORF">E1956_33980</name>
</gene>
<dbReference type="InterPro" id="IPR006913">
    <property type="entry name" value="CENP-V/GFA"/>
</dbReference>
<evidence type="ECO:0000256" key="4">
    <source>
        <dbReference type="ARBA" id="ARBA00023239"/>
    </source>
</evidence>
<comment type="similarity">
    <text evidence="1">Belongs to the Gfa family.</text>
</comment>
<evidence type="ECO:0000256" key="1">
    <source>
        <dbReference type="ARBA" id="ARBA00005495"/>
    </source>
</evidence>
<dbReference type="SUPFAM" id="SSF51316">
    <property type="entry name" value="Mss4-like"/>
    <property type="match status" value="1"/>
</dbReference>
<dbReference type="Pfam" id="PF04828">
    <property type="entry name" value="GFA"/>
    <property type="match status" value="1"/>
</dbReference>
<evidence type="ECO:0000259" key="5">
    <source>
        <dbReference type="PROSITE" id="PS51891"/>
    </source>
</evidence>
<evidence type="ECO:0000313" key="7">
    <source>
        <dbReference type="Proteomes" id="UP000295727"/>
    </source>
</evidence>
<dbReference type="EMBL" id="CP038150">
    <property type="protein sequence ID" value="QBR02122.1"/>
    <property type="molecule type" value="Genomic_DNA"/>
</dbReference>
<sequence>MSRTLSSPQHAACECGACRFEVGAAPAARFICHCKICQVFTGRPFSDVTIVRAKSVSTKSDENIAFKKYRLPPNIRRGLCKRCGKPAIELGGFGPLRIAFIPTPNFAQTELLPSVALHMFYDRRCADATDTLPKYSGYLPSQLAFSRLLMEIL</sequence>
<dbReference type="GO" id="GO:0046872">
    <property type="term" value="F:metal ion binding"/>
    <property type="evidence" value="ECO:0007669"/>
    <property type="project" value="UniProtKB-KW"/>
</dbReference>
<evidence type="ECO:0000313" key="6">
    <source>
        <dbReference type="EMBL" id="QBR02122.1"/>
    </source>
</evidence>
<dbReference type="PANTHER" id="PTHR33337">
    <property type="entry name" value="GFA DOMAIN-CONTAINING PROTEIN"/>
    <property type="match status" value="1"/>
</dbReference>
<keyword evidence="7" id="KW-1185">Reference proteome</keyword>
<accession>A0A4P7D678</accession>
<keyword evidence="4" id="KW-0456">Lyase</keyword>
<dbReference type="PROSITE" id="PS51891">
    <property type="entry name" value="CENP_V_GFA"/>
    <property type="match status" value="1"/>
</dbReference>
<feature type="domain" description="CENP-V/GFA" evidence="5">
    <location>
        <begin position="9"/>
        <end position="122"/>
    </location>
</feature>
<dbReference type="InterPro" id="IPR011057">
    <property type="entry name" value="Mss4-like_sf"/>
</dbReference>
<dbReference type="GO" id="GO:0016846">
    <property type="term" value="F:carbon-sulfur lyase activity"/>
    <property type="evidence" value="ECO:0007669"/>
    <property type="project" value="InterPro"/>
</dbReference>
<proteinExistence type="inferred from homology"/>
<reference evidence="6 7" key="1">
    <citation type="submission" date="2019-03" db="EMBL/GenBank/DDBJ databases">
        <title>Paraburkholderia sp. 7MH5, isolated from subtropical forest soil.</title>
        <authorList>
            <person name="Gao Z.-H."/>
            <person name="Qiu L.-H."/>
        </authorList>
    </citation>
    <scope>NUCLEOTIDE SEQUENCE [LARGE SCALE GENOMIC DNA]</scope>
    <source>
        <strain evidence="6 7">7MH5</strain>
    </source>
</reference>
<dbReference type="AlphaFoldDB" id="A0A4P7D678"/>
<organism evidence="6 7">
    <name type="scientific">Paraburkholderia pallida</name>
    <dbReference type="NCBI Taxonomy" id="2547399"/>
    <lineage>
        <taxon>Bacteria</taxon>
        <taxon>Pseudomonadati</taxon>
        <taxon>Pseudomonadota</taxon>
        <taxon>Betaproteobacteria</taxon>
        <taxon>Burkholderiales</taxon>
        <taxon>Burkholderiaceae</taxon>
        <taxon>Paraburkholderia</taxon>
    </lineage>
</organism>
<dbReference type="Proteomes" id="UP000295727">
    <property type="component" value="Chromosome 3"/>
</dbReference>
<protein>
    <recommendedName>
        <fullName evidence="5">CENP-V/GFA domain-containing protein</fullName>
    </recommendedName>
</protein>
<evidence type="ECO:0000256" key="3">
    <source>
        <dbReference type="ARBA" id="ARBA00022833"/>
    </source>
</evidence>
<evidence type="ECO:0000256" key="2">
    <source>
        <dbReference type="ARBA" id="ARBA00022723"/>
    </source>
</evidence>
<dbReference type="Gene3D" id="3.90.1590.10">
    <property type="entry name" value="glutathione-dependent formaldehyde- activating enzyme (gfa)"/>
    <property type="match status" value="1"/>
</dbReference>
<dbReference type="RefSeq" id="WP_134757444.1">
    <property type="nucleotide sequence ID" value="NZ_CP038150.1"/>
</dbReference>
<keyword evidence="3" id="KW-0862">Zinc</keyword>